<sequence>MSRLDYLQHQSATLHVDALLIRVRTNPAYLPERLPPRKLSTPFATVLLVIAVLAISAFATRA</sequence>
<evidence type="ECO:0000313" key="3">
    <source>
        <dbReference type="Proteomes" id="UP001430193"/>
    </source>
</evidence>
<comment type="caution">
    <text evidence="2">The sequence shown here is derived from an EMBL/GenBank/DDBJ whole genome shotgun (WGS) entry which is preliminary data.</text>
</comment>
<name>A0ABS2KK93_9GAMM</name>
<dbReference type="EMBL" id="JADIKF010000040">
    <property type="protein sequence ID" value="MBM7131587.1"/>
    <property type="molecule type" value="Genomic_DNA"/>
</dbReference>
<accession>A0ABS2KK93</accession>
<keyword evidence="3" id="KW-1185">Reference proteome</keyword>
<keyword evidence="1" id="KW-0812">Transmembrane</keyword>
<protein>
    <submittedName>
        <fullName evidence="2">Uncharacterized protein</fullName>
    </submittedName>
</protein>
<dbReference type="Proteomes" id="UP001430193">
    <property type="component" value="Unassembled WGS sequence"/>
</dbReference>
<feature type="transmembrane region" description="Helical" evidence="1">
    <location>
        <begin position="39"/>
        <end position="59"/>
    </location>
</feature>
<keyword evidence="1" id="KW-1133">Transmembrane helix</keyword>
<reference evidence="2" key="1">
    <citation type="submission" date="2020-10" db="EMBL/GenBank/DDBJ databases">
        <title>Phylogeny of dyella-like bacteria.</title>
        <authorList>
            <person name="Fu J."/>
        </authorList>
    </citation>
    <scope>NUCLEOTIDE SEQUENCE</scope>
    <source>
        <strain evidence="2">DHON07</strain>
    </source>
</reference>
<dbReference type="RefSeq" id="WP_204633146.1">
    <property type="nucleotide sequence ID" value="NZ_BSOC01000001.1"/>
</dbReference>
<proteinExistence type="predicted"/>
<evidence type="ECO:0000313" key="2">
    <source>
        <dbReference type="EMBL" id="MBM7131587.1"/>
    </source>
</evidence>
<evidence type="ECO:0000256" key="1">
    <source>
        <dbReference type="SAM" id="Phobius"/>
    </source>
</evidence>
<keyword evidence="1" id="KW-0472">Membrane</keyword>
<gene>
    <name evidence="2" type="ORF">ISS99_18855</name>
</gene>
<organism evidence="2 3">
    <name type="scientific">Dyella mobilis</name>
    <dbReference type="NCBI Taxonomy" id="1849582"/>
    <lineage>
        <taxon>Bacteria</taxon>
        <taxon>Pseudomonadati</taxon>
        <taxon>Pseudomonadota</taxon>
        <taxon>Gammaproteobacteria</taxon>
        <taxon>Lysobacterales</taxon>
        <taxon>Rhodanobacteraceae</taxon>
        <taxon>Dyella</taxon>
    </lineage>
</organism>